<organism evidence="2 3">
    <name type="scientific">Sorghum bicolor</name>
    <name type="common">Sorghum</name>
    <name type="synonym">Sorghum vulgare</name>
    <dbReference type="NCBI Taxonomy" id="4558"/>
    <lineage>
        <taxon>Eukaryota</taxon>
        <taxon>Viridiplantae</taxon>
        <taxon>Streptophyta</taxon>
        <taxon>Embryophyta</taxon>
        <taxon>Tracheophyta</taxon>
        <taxon>Spermatophyta</taxon>
        <taxon>Magnoliopsida</taxon>
        <taxon>Liliopsida</taxon>
        <taxon>Poales</taxon>
        <taxon>Poaceae</taxon>
        <taxon>PACMAD clade</taxon>
        <taxon>Panicoideae</taxon>
        <taxon>Andropogonodae</taxon>
        <taxon>Andropogoneae</taxon>
        <taxon>Sorghinae</taxon>
        <taxon>Sorghum</taxon>
    </lineage>
</organism>
<feature type="chain" id="PRO_5036677938" description="SH3 domain-containing protein" evidence="1">
    <location>
        <begin position="24"/>
        <end position="74"/>
    </location>
</feature>
<evidence type="ECO:0000313" key="2">
    <source>
        <dbReference type="EMBL" id="KAG0523672.1"/>
    </source>
</evidence>
<evidence type="ECO:0000256" key="1">
    <source>
        <dbReference type="SAM" id="SignalP"/>
    </source>
</evidence>
<name>A0A921QN01_SORBI</name>
<accession>A0A921QN01</accession>
<protein>
    <recommendedName>
        <fullName evidence="4">SH3 domain-containing protein</fullName>
    </recommendedName>
</protein>
<reference evidence="2" key="1">
    <citation type="journal article" date="2019" name="BMC Genomics">
        <title>A new reference genome for Sorghum bicolor reveals high levels of sequence similarity between sweet and grain genotypes: implications for the genetics of sugar metabolism.</title>
        <authorList>
            <person name="Cooper E.A."/>
            <person name="Brenton Z.W."/>
            <person name="Flinn B.S."/>
            <person name="Jenkins J."/>
            <person name="Shu S."/>
            <person name="Flowers D."/>
            <person name="Luo F."/>
            <person name="Wang Y."/>
            <person name="Xia P."/>
            <person name="Barry K."/>
            <person name="Daum C."/>
            <person name="Lipzen A."/>
            <person name="Yoshinaga Y."/>
            <person name="Schmutz J."/>
            <person name="Saski C."/>
            <person name="Vermerris W."/>
            <person name="Kresovich S."/>
        </authorList>
    </citation>
    <scope>NUCLEOTIDE SEQUENCE</scope>
</reference>
<sequence>MGRWHSAMATSWKIVALVEPCSTLSLEHGEPQEVTVVAGAESGWIHIRQASTGFVRHRASRGERALLKLWYRQL</sequence>
<dbReference type="EMBL" id="CM027686">
    <property type="protein sequence ID" value="KAG0523672.1"/>
    <property type="molecule type" value="Genomic_DNA"/>
</dbReference>
<evidence type="ECO:0008006" key="4">
    <source>
        <dbReference type="Google" id="ProtNLM"/>
    </source>
</evidence>
<feature type="signal peptide" evidence="1">
    <location>
        <begin position="1"/>
        <end position="23"/>
    </location>
</feature>
<gene>
    <name evidence="2" type="ORF">BDA96_07G143300</name>
</gene>
<dbReference type="AlphaFoldDB" id="A0A921QN01"/>
<evidence type="ECO:0000313" key="3">
    <source>
        <dbReference type="Proteomes" id="UP000807115"/>
    </source>
</evidence>
<dbReference type="Proteomes" id="UP000807115">
    <property type="component" value="Chromosome 7"/>
</dbReference>
<proteinExistence type="predicted"/>
<comment type="caution">
    <text evidence="2">The sequence shown here is derived from an EMBL/GenBank/DDBJ whole genome shotgun (WGS) entry which is preliminary data.</text>
</comment>
<reference evidence="2" key="2">
    <citation type="submission" date="2020-10" db="EMBL/GenBank/DDBJ databases">
        <authorList>
            <person name="Cooper E.A."/>
            <person name="Brenton Z.W."/>
            <person name="Flinn B.S."/>
            <person name="Jenkins J."/>
            <person name="Shu S."/>
            <person name="Flowers D."/>
            <person name="Luo F."/>
            <person name="Wang Y."/>
            <person name="Xia P."/>
            <person name="Barry K."/>
            <person name="Daum C."/>
            <person name="Lipzen A."/>
            <person name="Yoshinaga Y."/>
            <person name="Schmutz J."/>
            <person name="Saski C."/>
            <person name="Vermerris W."/>
            <person name="Kresovich S."/>
        </authorList>
    </citation>
    <scope>NUCLEOTIDE SEQUENCE</scope>
</reference>
<keyword evidence="1" id="KW-0732">Signal</keyword>